<sequence>MRKIKSLFTDSFHELRSLKTLAMSAMLLAIAVVLGFYTLQLTDYIKIGFAYIANELAGMMFGPAVGGVVGGLADLVKYLVKPTGPFFPGFTISGLLGGIIYGIVLYKKPLSMKRIIAANGLVTVLINLLLNTYWLTLLYGNTFVALLPARVVKQIIMLPIEVVLFYAVAKVLSRAHLFAGGGRVAKQ</sequence>
<dbReference type="Gene3D" id="1.10.1760.20">
    <property type="match status" value="1"/>
</dbReference>
<organism evidence="2 3">
    <name type="scientific">Extibacter muris</name>
    <dbReference type="NCBI Taxonomy" id="1796622"/>
    <lineage>
        <taxon>Bacteria</taxon>
        <taxon>Bacillati</taxon>
        <taxon>Bacillota</taxon>
        <taxon>Clostridia</taxon>
        <taxon>Lachnospirales</taxon>
        <taxon>Lachnospiraceae</taxon>
        <taxon>Extibacter</taxon>
    </lineage>
</organism>
<dbReference type="GO" id="GO:0022857">
    <property type="term" value="F:transmembrane transporter activity"/>
    <property type="evidence" value="ECO:0007669"/>
    <property type="project" value="InterPro"/>
</dbReference>
<evidence type="ECO:0000256" key="1">
    <source>
        <dbReference type="SAM" id="Phobius"/>
    </source>
</evidence>
<feature type="transmembrane region" description="Helical" evidence="1">
    <location>
        <begin position="85"/>
        <end position="104"/>
    </location>
</feature>
<dbReference type="Pfam" id="PF12822">
    <property type="entry name" value="ECF_trnsprt"/>
    <property type="match status" value="1"/>
</dbReference>
<feature type="transmembrane region" description="Helical" evidence="1">
    <location>
        <begin position="20"/>
        <end position="39"/>
    </location>
</feature>
<proteinExistence type="predicted"/>
<dbReference type="EMBL" id="SMMX01000001">
    <property type="protein sequence ID" value="TDA23440.1"/>
    <property type="molecule type" value="Genomic_DNA"/>
</dbReference>
<dbReference type="InterPro" id="IPR030949">
    <property type="entry name" value="ECF_S_folate_fam"/>
</dbReference>
<feature type="transmembrane region" description="Helical" evidence="1">
    <location>
        <begin position="116"/>
        <end position="135"/>
    </location>
</feature>
<gene>
    <name evidence="2" type="ORF">E1963_01510</name>
</gene>
<protein>
    <submittedName>
        <fullName evidence="2">Folate family ECF transporter S component</fullName>
    </submittedName>
</protein>
<feature type="transmembrane region" description="Helical" evidence="1">
    <location>
        <begin position="51"/>
        <end position="73"/>
    </location>
</feature>
<feature type="transmembrane region" description="Helical" evidence="1">
    <location>
        <begin position="155"/>
        <end position="173"/>
    </location>
</feature>
<name>A0A4V2WSY3_9FIRM</name>
<dbReference type="AlphaFoldDB" id="A0A4V2WSY3"/>
<comment type="caution">
    <text evidence="2">The sequence shown here is derived from an EMBL/GenBank/DDBJ whole genome shotgun (WGS) entry which is preliminary data.</text>
</comment>
<keyword evidence="1" id="KW-0472">Membrane</keyword>
<keyword evidence="1" id="KW-1133">Transmembrane helix</keyword>
<accession>A0A4V2WSY3</accession>
<reference evidence="2 3" key="1">
    <citation type="journal article" date="2016" name="Nat. Microbiol.">
        <title>The Mouse Intestinal Bacterial Collection (miBC) provides host-specific insight into cultured diversity and functional potential of the gut microbiota.</title>
        <authorList>
            <person name="Lagkouvardos I."/>
            <person name="Pukall R."/>
            <person name="Abt B."/>
            <person name="Foesel B.U."/>
            <person name="Meier-Kolthoff J.P."/>
            <person name="Kumar N."/>
            <person name="Bresciani A."/>
            <person name="Martinez I."/>
            <person name="Just S."/>
            <person name="Ziegler C."/>
            <person name="Brugiroux S."/>
            <person name="Garzetti D."/>
            <person name="Wenning M."/>
            <person name="Bui T.P."/>
            <person name="Wang J."/>
            <person name="Hugenholtz F."/>
            <person name="Plugge C.M."/>
            <person name="Peterson D.A."/>
            <person name="Hornef M.W."/>
            <person name="Baines J.F."/>
            <person name="Smidt H."/>
            <person name="Walter J."/>
            <person name="Kristiansen K."/>
            <person name="Nielsen H.B."/>
            <person name="Haller D."/>
            <person name="Overmann J."/>
            <person name="Stecher B."/>
            <person name="Clavel T."/>
        </authorList>
    </citation>
    <scope>NUCLEOTIDE SEQUENCE [LARGE SCALE GENOMIC DNA]</scope>
    <source>
        <strain evidence="2 3">DSM 28560</strain>
    </source>
</reference>
<dbReference type="InterPro" id="IPR024529">
    <property type="entry name" value="ECF_trnsprt_substrate-spec"/>
</dbReference>
<dbReference type="RefSeq" id="WP_132274325.1">
    <property type="nucleotide sequence ID" value="NZ_JAOBST010000049.1"/>
</dbReference>
<dbReference type="Proteomes" id="UP000295710">
    <property type="component" value="Unassembled WGS sequence"/>
</dbReference>
<keyword evidence="3" id="KW-1185">Reference proteome</keyword>
<dbReference type="NCBIfam" id="TIGR04518">
    <property type="entry name" value="ECF_S_folT_fam"/>
    <property type="match status" value="1"/>
</dbReference>
<evidence type="ECO:0000313" key="2">
    <source>
        <dbReference type="EMBL" id="TDA23440.1"/>
    </source>
</evidence>
<evidence type="ECO:0000313" key="3">
    <source>
        <dbReference type="Proteomes" id="UP000295710"/>
    </source>
</evidence>
<keyword evidence="1" id="KW-0812">Transmembrane</keyword>